<dbReference type="AlphaFoldDB" id="A0A9D2LCE6"/>
<dbReference type="InterPro" id="IPR029069">
    <property type="entry name" value="HotDog_dom_sf"/>
</dbReference>
<dbReference type="Proteomes" id="UP000823823">
    <property type="component" value="Unassembled WGS sequence"/>
</dbReference>
<evidence type="ECO:0000313" key="5">
    <source>
        <dbReference type="Proteomes" id="UP000823823"/>
    </source>
</evidence>
<reference evidence="4" key="1">
    <citation type="journal article" date="2021" name="PeerJ">
        <title>Extensive microbial diversity within the chicken gut microbiome revealed by metagenomics and culture.</title>
        <authorList>
            <person name="Gilroy R."/>
            <person name="Ravi A."/>
            <person name="Getino M."/>
            <person name="Pursley I."/>
            <person name="Horton D.L."/>
            <person name="Alikhan N.F."/>
            <person name="Baker D."/>
            <person name="Gharbi K."/>
            <person name="Hall N."/>
            <person name="Watson M."/>
            <person name="Adriaenssens E.M."/>
            <person name="Foster-Nyarko E."/>
            <person name="Jarju S."/>
            <person name="Secka A."/>
            <person name="Antonio M."/>
            <person name="Oren A."/>
            <person name="Chaudhuri R.R."/>
            <person name="La Ragione R."/>
            <person name="Hildebrand F."/>
            <person name="Pallen M.J."/>
        </authorList>
    </citation>
    <scope>NUCLEOTIDE SEQUENCE</scope>
    <source>
        <strain evidence="4">ChiHjej13B12-24818</strain>
    </source>
</reference>
<dbReference type="SUPFAM" id="SSF54637">
    <property type="entry name" value="Thioesterase/thiol ester dehydrase-isomerase"/>
    <property type="match status" value="2"/>
</dbReference>
<name>A0A9D2LCE6_9MICO</name>
<reference evidence="4" key="2">
    <citation type="submission" date="2021-04" db="EMBL/GenBank/DDBJ databases">
        <authorList>
            <person name="Gilroy R."/>
        </authorList>
    </citation>
    <scope>NUCLEOTIDE SEQUENCE</scope>
    <source>
        <strain evidence="4">ChiHjej13B12-24818</strain>
    </source>
</reference>
<evidence type="ECO:0000256" key="1">
    <source>
        <dbReference type="ARBA" id="ARBA00005254"/>
    </source>
</evidence>
<evidence type="ECO:0000259" key="3">
    <source>
        <dbReference type="Pfam" id="PF01575"/>
    </source>
</evidence>
<organism evidence="4 5">
    <name type="scientific">Candidatus Brachybacterium merdavium</name>
    <dbReference type="NCBI Taxonomy" id="2838513"/>
    <lineage>
        <taxon>Bacteria</taxon>
        <taxon>Bacillati</taxon>
        <taxon>Actinomycetota</taxon>
        <taxon>Actinomycetes</taxon>
        <taxon>Micrococcales</taxon>
        <taxon>Dermabacteraceae</taxon>
        <taxon>Brachybacterium</taxon>
    </lineage>
</organism>
<dbReference type="Gene3D" id="3.10.129.10">
    <property type="entry name" value="Hotdog Thioesterase"/>
    <property type="match status" value="1"/>
</dbReference>
<dbReference type="Pfam" id="PF01575">
    <property type="entry name" value="MaoC_dehydratas"/>
    <property type="match status" value="1"/>
</dbReference>
<dbReference type="EMBL" id="DWZH01000035">
    <property type="protein sequence ID" value="HJB09811.1"/>
    <property type="molecule type" value="Genomic_DNA"/>
</dbReference>
<evidence type="ECO:0000256" key="2">
    <source>
        <dbReference type="SAM" id="MobiDB-lite"/>
    </source>
</evidence>
<sequence length="309" mass="34065">MTNQLPARPVEQVKDLADVPSFPAVYAAALTPRRGRETSRRDPVLPEVTYRVRSVRIDAERAASFDHLMGGPATELVHPGVLHVLTFPVSLALMARGDFPFPLLGLVHLRNQVLQHRPVRVGEQVDVECRVRDLQPHRKGRTFEAVSTILSPDGDIIATDVSTYLAKGDGGGEDEARSSTRSRRRPFEPPRPTGRWKLGADAGRRYAEVSGDVNPIHMSGLSAKAFGFPRAIAHGMYTASRAFTEARVDLSRPLRWDVSFDAPVTLPGTVLVSYDDDREAGTVECVGWRPGRGDKSPRRCFEVQIQTLG</sequence>
<feature type="region of interest" description="Disordered" evidence="2">
    <location>
        <begin position="166"/>
        <end position="198"/>
    </location>
</feature>
<proteinExistence type="inferred from homology"/>
<dbReference type="InterPro" id="IPR002539">
    <property type="entry name" value="MaoC-like_dom"/>
</dbReference>
<gene>
    <name evidence="4" type="ORF">H9786_04660</name>
</gene>
<protein>
    <submittedName>
        <fullName evidence="4">MaoC family dehydratase N-terminal domain-containing protein</fullName>
    </submittedName>
</protein>
<feature type="domain" description="MaoC-like" evidence="3">
    <location>
        <begin position="200"/>
        <end position="272"/>
    </location>
</feature>
<comment type="similarity">
    <text evidence="1">Belongs to the enoyl-CoA hydratase/isomerase family.</text>
</comment>
<evidence type="ECO:0000313" key="4">
    <source>
        <dbReference type="EMBL" id="HJB09811.1"/>
    </source>
</evidence>
<dbReference type="PANTHER" id="PTHR43841">
    <property type="entry name" value="3-HYDROXYACYL-THIOESTER DEHYDRATASE HTDX-RELATED"/>
    <property type="match status" value="1"/>
</dbReference>
<accession>A0A9D2LCE6</accession>
<dbReference type="PANTHER" id="PTHR43841:SF3">
    <property type="entry name" value="(3R)-HYDROXYACYL-ACP DEHYDRATASE SUBUNIT HADB"/>
    <property type="match status" value="1"/>
</dbReference>
<comment type="caution">
    <text evidence="4">The sequence shown here is derived from an EMBL/GenBank/DDBJ whole genome shotgun (WGS) entry which is preliminary data.</text>
</comment>